<dbReference type="PANTHER" id="PTHR45867:SF3">
    <property type="entry name" value="ACID PHOSPHATASE TYPE 7"/>
    <property type="match status" value="1"/>
</dbReference>
<dbReference type="PROSITE" id="PS50853">
    <property type="entry name" value="FN3"/>
    <property type="match status" value="1"/>
</dbReference>
<dbReference type="GO" id="GO:0003993">
    <property type="term" value="F:acid phosphatase activity"/>
    <property type="evidence" value="ECO:0007669"/>
    <property type="project" value="InterPro"/>
</dbReference>
<dbReference type="Gene3D" id="2.60.40.10">
    <property type="entry name" value="Immunoglobulins"/>
    <property type="match status" value="1"/>
</dbReference>
<proteinExistence type="predicted"/>
<dbReference type="InterPro" id="IPR015914">
    <property type="entry name" value="PAPs_N"/>
</dbReference>
<dbReference type="GO" id="GO:0005975">
    <property type="term" value="P:carbohydrate metabolic process"/>
    <property type="evidence" value="ECO:0007669"/>
    <property type="project" value="UniProtKB-ARBA"/>
</dbReference>
<dbReference type="Gene3D" id="2.60.40.380">
    <property type="entry name" value="Purple acid phosphatase-like, N-terminal"/>
    <property type="match status" value="1"/>
</dbReference>
<dbReference type="Pfam" id="PF16656">
    <property type="entry name" value="Pur_ac_phosph_N"/>
    <property type="match status" value="1"/>
</dbReference>
<accession>A0A939BZX8</accession>
<dbReference type="CDD" id="cd00063">
    <property type="entry name" value="FN3"/>
    <property type="match status" value="1"/>
</dbReference>
<dbReference type="AlphaFoldDB" id="A0A939BZX8"/>
<dbReference type="InterPro" id="IPR029052">
    <property type="entry name" value="Metallo-depent_PP-like"/>
</dbReference>
<dbReference type="InterPro" id="IPR004843">
    <property type="entry name" value="Calcineurin-like_PHP"/>
</dbReference>
<organism evidence="4 5">
    <name type="scientific">Nocardioides faecalis</name>
    <dbReference type="NCBI Taxonomy" id="2803858"/>
    <lineage>
        <taxon>Bacteria</taxon>
        <taxon>Bacillati</taxon>
        <taxon>Actinomycetota</taxon>
        <taxon>Actinomycetes</taxon>
        <taxon>Propionibacteriales</taxon>
        <taxon>Nocardioidaceae</taxon>
        <taxon>Nocardioides</taxon>
    </lineage>
</organism>
<name>A0A939BZX8_9ACTN</name>
<evidence type="ECO:0000313" key="5">
    <source>
        <dbReference type="Proteomes" id="UP000663791"/>
    </source>
</evidence>
<evidence type="ECO:0000259" key="3">
    <source>
        <dbReference type="PROSITE" id="PS50853"/>
    </source>
</evidence>
<dbReference type="Proteomes" id="UP000663791">
    <property type="component" value="Unassembled WGS sequence"/>
</dbReference>
<dbReference type="Pfam" id="PF00149">
    <property type="entry name" value="Metallophos"/>
    <property type="match status" value="1"/>
</dbReference>
<dbReference type="SUPFAM" id="SSF49363">
    <property type="entry name" value="Purple acid phosphatase, N-terminal domain"/>
    <property type="match status" value="1"/>
</dbReference>
<evidence type="ECO:0000256" key="1">
    <source>
        <dbReference type="ARBA" id="ARBA00022729"/>
    </source>
</evidence>
<reference evidence="4" key="1">
    <citation type="submission" date="2021-01" db="EMBL/GenBank/DDBJ databases">
        <title>Novel species in genus Nocardioides.</title>
        <authorList>
            <person name="Zhang G."/>
        </authorList>
    </citation>
    <scope>NUCLEOTIDE SEQUENCE</scope>
    <source>
        <strain evidence="4">Zg-536</strain>
    </source>
</reference>
<dbReference type="Gene3D" id="2.60.120.260">
    <property type="entry name" value="Galactose-binding domain-like"/>
    <property type="match status" value="1"/>
</dbReference>
<dbReference type="RefSeq" id="WP_205293079.1">
    <property type="nucleotide sequence ID" value="NZ_CP074406.1"/>
</dbReference>
<dbReference type="InterPro" id="IPR008963">
    <property type="entry name" value="Purple_acid_Pase-like_N"/>
</dbReference>
<comment type="caution">
    <text evidence="4">The sequence shown here is derived from an EMBL/GenBank/DDBJ whole genome shotgun (WGS) entry which is preliminary data.</text>
</comment>
<dbReference type="EMBL" id="JAERTX010000026">
    <property type="protein sequence ID" value="MBM9461758.1"/>
    <property type="molecule type" value="Genomic_DNA"/>
</dbReference>
<evidence type="ECO:0000256" key="2">
    <source>
        <dbReference type="SAM" id="SignalP"/>
    </source>
</evidence>
<dbReference type="GO" id="GO:0046872">
    <property type="term" value="F:metal ion binding"/>
    <property type="evidence" value="ECO:0007669"/>
    <property type="project" value="InterPro"/>
</dbReference>
<dbReference type="InterPro" id="IPR013783">
    <property type="entry name" value="Ig-like_fold"/>
</dbReference>
<dbReference type="SUPFAM" id="SSF56300">
    <property type="entry name" value="Metallo-dependent phosphatases"/>
    <property type="match status" value="1"/>
</dbReference>
<sequence length="905" mass="97526">MKNTLGRMGPRRISLASMAVAVAAVGCLNPITAGSVANAAPASTPAAEQAAAAEPTYFAPLADSETTWRYLATGVDPSPTGDPNAWAQPGYDDSAWPSGKGGFGAKWADVETPNFDSGMVARTVLPMRPGGGDNIPTYFFRADVQVTPEHLATGEDIRFDGYVDDGAVIFVNGVEVQRHNVEAGTPNVAYQTGFGAELAFTIPAERFRAGANTIAVRLHQDRASSSDIWFSLDHLGGELPPPPAGPEVGAPSRVILTPTDAPETSQSFTWLAGAPDVSTGKVQLRVGDGAVRTVNAASQGTAVNQANPHFSATVRGLKPGTEYTYRVGNADAWSEWKSFTTADPDVDEFEYVYYGDAQIGLDSTWPSVVELAQEKAPDSIGSVHAGDLIDTSSNDTQWSNWFKGMEESAATTNIFAAPGNHEYSGDRLLQSWKAHFEYPDNQPNTATIGDLAQRAVGDTDVARQYQAYFDHWSNFAHETVYYSDYQGVRFITINATTDSTFLKPDNLPACSGADCPSAGVAALWVEYQAAWLDHILSDSPSKWNVVTFHQPVYSASAGRNEPHLRNAWVPVFQKHNIDLVQMGHDHVYARGYNNDDRTGVDGVTDGPVYIVQNSGAKHYNLETDAKNVWTNNGATQVRKGEDFSSFAVVKVTDDQLHYTSYIAERTASATTDVPVGGVWDEFVVTKHDDGRKVVTEAGAPIPEFEDLTPAPEIVEQSPTSIEGRAGDTLTLSVTARGEGPLSYQWQRTPVGKDAWTDIVNQDKSTLVLEDLRAGTARFAYRVAVTAGTRTVHSAPISVRVTGLPAAPDRKVASKVSVGKTVARANRRAAVVVRPSVSGKVRVSVRVAGKTLTRTVTVRQGRKATVRLGKLPRRANGLAVVTVRLTPKDTQRYVASSKVKVVRVKR</sequence>
<keyword evidence="5" id="KW-1185">Reference proteome</keyword>
<evidence type="ECO:0000313" key="4">
    <source>
        <dbReference type="EMBL" id="MBM9461758.1"/>
    </source>
</evidence>
<protein>
    <submittedName>
        <fullName evidence="4">Metallophosphoesterase family protein</fullName>
    </submittedName>
</protein>
<dbReference type="InterPro" id="IPR003961">
    <property type="entry name" value="FN3_dom"/>
</dbReference>
<feature type="domain" description="Fibronectin type-III" evidence="3">
    <location>
        <begin position="250"/>
        <end position="344"/>
    </location>
</feature>
<gene>
    <name evidence="4" type="ORF">JK386_17845</name>
</gene>
<feature type="signal peptide" evidence="2">
    <location>
        <begin position="1"/>
        <end position="39"/>
    </location>
</feature>
<dbReference type="PROSITE" id="PS51257">
    <property type="entry name" value="PROKAR_LIPOPROTEIN"/>
    <property type="match status" value="1"/>
</dbReference>
<dbReference type="PANTHER" id="PTHR45867">
    <property type="entry name" value="PURPLE ACID PHOSPHATASE"/>
    <property type="match status" value="1"/>
</dbReference>
<feature type="chain" id="PRO_5037648727" evidence="2">
    <location>
        <begin position="40"/>
        <end position="905"/>
    </location>
</feature>
<keyword evidence="1 2" id="KW-0732">Signal</keyword>
<dbReference type="Gene3D" id="3.60.21.10">
    <property type="match status" value="1"/>
</dbReference>